<comment type="similarity">
    <text evidence="2">Belongs to the MESD family.</text>
</comment>
<keyword evidence="3" id="KW-0879">Wnt signaling pathway</keyword>
<dbReference type="GO" id="GO:0016055">
    <property type="term" value="P:Wnt signaling pathway"/>
    <property type="evidence" value="ECO:0007669"/>
    <property type="project" value="UniProtKB-KW"/>
</dbReference>
<dbReference type="PANTHER" id="PTHR17600:SF2">
    <property type="entry name" value="LRP CHAPERONE MESD"/>
    <property type="match status" value="1"/>
</dbReference>
<keyword evidence="5" id="KW-0256">Endoplasmic reticulum</keyword>
<dbReference type="WBParaSite" id="nRc.2.0.1.t08101-RA">
    <property type="protein sequence ID" value="nRc.2.0.1.t08101-RA"/>
    <property type="gene ID" value="nRc.2.0.1.g08101"/>
</dbReference>
<dbReference type="InterPro" id="IPR019330">
    <property type="entry name" value="MESD"/>
</dbReference>
<dbReference type="Pfam" id="PF10185">
    <property type="entry name" value="Mesd"/>
    <property type="match status" value="2"/>
</dbReference>
<evidence type="ECO:0000313" key="9">
    <source>
        <dbReference type="WBParaSite" id="nRc.2.0.1.t08101-RA"/>
    </source>
</evidence>
<proteinExistence type="inferred from homology"/>
<evidence type="ECO:0000256" key="2">
    <source>
        <dbReference type="ARBA" id="ARBA00011068"/>
    </source>
</evidence>
<keyword evidence="6" id="KW-0143">Chaperone</keyword>
<keyword evidence="4" id="KW-0732">Signal</keyword>
<dbReference type="AlphaFoldDB" id="A0A915I300"/>
<dbReference type="Gene3D" id="3.30.70.260">
    <property type="match status" value="2"/>
</dbReference>
<evidence type="ECO:0000256" key="6">
    <source>
        <dbReference type="ARBA" id="ARBA00023186"/>
    </source>
</evidence>
<dbReference type="GO" id="GO:0006457">
    <property type="term" value="P:protein folding"/>
    <property type="evidence" value="ECO:0007669"/>
    <property type="project" value="InterPro"/>
</dbReference>
<reference evidence="9" key="1">
    <citation type="submission" date="2022-11" db="UniProtKB">
        <authorList>
            <consortium name="WormBaseParasite"/>
        </authorList>
    </citation>
    <scope>IDENTIFICATION</scope>
</reference>
<protein>
    <submittedName>
        <fullName evidence="9">Mesoderm development candidate 2</fullName>
    </submittedName>
</protein>
<dbReference type="PANTHER" id="PTHR17600">
    <property type="entry name" value="MESODERM DEVELOPMENT CANDIDATE 2"/>
    <property type="match status" value="1"/>
</dbReference>
<dbReference type="GO" id="GO:0005783">
    <property type="term" value="C:endoplasmic reticulum"/>
    <property type="evidence" value="ECO:0007669"/>
    <property type="project" value="UniProtKB-SubCell"/>
</dbReference>
<dbReference type="Proteomes" id="UP000887565">
    <property type="component" value="Unplaced"/>
</dbReference>
<feature type="region of interest" description="Disordered" evidence="7">
    <location>
        <begin position="21"/>
        <end position="48"/>
    </location>
</feature>
<keyword evidence="8" id="KW-1185">Reference proteome</keyword>
<comment type="subcellular location">
    <subcellularLocation>
        <location evidence="1">Endoplasmic reticulum</location>
    </subcellularLocation>
</comment>
<sequence>MYKSLSTFDLSAAEFDYLDFSQENDAPLEPDEQPEWKRPQPKIDLSQIDTNNPESFLQMSKKGKTLMMFVSVSGNPDQKELEDLTQLWQTGLMNAHVDCQRLERFSRSLHLSEEIFETKDVLLVLQFIVDSNRAIFMFKDGSKAWEAKNFLLKQDRCREVTIEGKSYPGEKYRQEKTEL</sequence>
<name>A0A915I300_ROMCU</name>
<organism evidence="8 9">
    <name type="scientific">Romanomermis culicivorax</name>
    <name type="common">Nematode worm</name>
    <dbReference type="NCBI Taxonomy" id="13658"/>
    <lineage>
        <taxon>Eukaryota</taxon>
        <taxon>Metazoa</taxon>
        <taxon>Ecdysozoa</taxon>
        <taxon>Nematoda</taxon>
        <taxon>Enoplea</taxon>
        <taxon>Dorylaimia</taxon>
        <taxon>Mermithida</taxon>
        <taxon>Mermithoidea</taxon>
        <taxon>Mermithidae</taxon>
        <taxon>Romanomermis</taxon>
    </lineage>
</organism>
<evidence type="ECO:0000256" key="5">
    <source>
        <dbReference type="ARBA" id="ARBA00022824"/>
    </source>
</evidence>
<evidence type="ECO:0000256" key="7">
    <source>
        <dbReference type="SAM" id="MobiDB-lite"/>
    </source>
</evidence>
<accession>A0A915I300</accession>
<dbReference type="OMA" id="QQRCADV"/>
<evidence type="ECO:0000256" key="1">
    <source>
        <dbReference type="ARBA" id="ARBA00004240"/>
    </source>
</evidence>
<evidence type="ECO:0000256" key="3">
    <source>
        <dbReference type="ARBA" id="ARBA00022687"/>
    </source>
</evidence>
<evidence type="ECO:0000313" key="8">
    <source>
        <dbReference type="Proteomes" id="UP000887565"/>
    </source>
</evidence>
<evidence type="ECO:0000256" key="4">
    <source>
        <dbReference type="ARBA" id="ARBA00022729"/>
    </source>
</evidence>